<organism evidence="2 3">
    <name type="scientific">Bradyrhizobium septentrionale</name>
    <dbReference type="NCBI Taxonomy" id="1404411"/>
    <lineage>
        <taxon>Bacteria</taxon>
        <taxon>Pseudomonadati</taxon>
        <taxon>Pseudomonadota</taxon>
        <taxon>Alphaproteobacteria</taxon>
        <taxon>Hyphomicrobiales</taxon>
        <taxon>Nitrobacteraceae</taxon>
        <taxon>Bradyrhizobium</taxon>
    </lineage>
</organism>
<reference evidence="2" key="2">
    <citation type="submission" date="2024-03" db="EMBL/GenBank/DDBJ databases">
        <authorList>
            <person name="Bromfield E.S.P."/>
            <person name="Cloutier S."/>
        </authorList>
    </citation>
    <scope>NUCLEOTIDE SEQUENCE</scope>
    <source>
        <strain evidence="2">5S5</strain>
    </source>
</reference>
<accession>A0ABZ2P694</accession>
<sequence>MEESMQGSFDKRQQDPQSNYRSFSIKLIALPVLVIVALIGMLVSRPAAVKWISDAAQAEFAGTNAIDADPVPSIAQPAPAARSGNEIRTVKAY</sequence>
<dbReference type="Proteomes" id="UP001432046">
    <property type="component" value="Chromosome"/>
</dbReference>
<evidence type="ECO:0000313" key="2">
    <source>
        <dbReference type="EMBL" id="WXC82739.1"/>
    </source>
</evidence>
<keyword evidence="1" id="KW-1133">Transmembrane helix</keyword>
<name>A0ABZ2P694_9BRAD</name>
<feature type="transmembrane region" description="Helical" evidence="1">
    <location>
        <begin position="20"/>
        <end position="43"/>
    </location>
</feature>
<evidence type="ECO:0000256" key="1">
    <source>
        <dbReference type="SAM" id="Phobius"/>
    </source>
</evidence>
<keyword evidence="3" id="KW-1185">Reference proteome</keyword>
<evidence type="ECO:0000313" key="3">
    <source>
        <dbReference type="Proteomes" id="UP001432046"/>
    </source>
</evidence>
<keyword evidence="1" id="KW-0472">Membrane</keyword>
<dbReference type="RefSeq" id="WP_338834659.1">
    <property type="nucleotide sequence ID" value="NZ_CP147711.1"/>
</dbReference>
<proteinExistence type="predicted"/>
<protein>
    <submittedName>
        <fullName evidence="2">Uncharacterized protein</fullName>
    </submittedName>
</protein>
<gene>
    <name evidence="2" type="ORF">WDK88_14760</name>
</gene>
<dbReference type="EMBL" id="CP147711">
    <property type="protein sequence ID" value="WXC82739.1"/>
    <property type="molecule type" value="Genomic_DNA"/>
</dbReference>
<reference evidence="2" key="1">
    <citation type="journal article" date="2021" name="Int. J. Syst. Evol. Microbiol.">
        <title>Bradyrhizobium septentrionale sp. nov. (sv. septentrionale) and Bradyrhizobium quebecense sp. nov. (sv. septentrionale) associated with legumes native to Canada possess rearranged symbiosis genes and numerous insertion sequences.</title>
        <authorList>
            <person name="Bromfield E.S.P."/>
            <person name="Cloutier S."/>
        </authorList>
    </citation>
    <scope>NUCLEOTIDE SEQUENCE</scope>
    <source>
        <strain evidence="2">5S5</strain>
    </source>
</reference>
<keyword evidence="1" id="KW-0812">Transmembrane</keyword>